<accession>A0A8J7GXV9</accession>
<dbReference type="AlphaFoldDB" id="A0A8J7GXV9"/>
<dbReference type="RefSeq" id="WP_197007636.1">
    <property type="nucleotide sequence ID" value="NZ_BONS01000030.1"/>
</dbReference>
<evidence type="ECO:0000313" key="2">
    <source>
        <dbReference type="EMBL" id="MBG6141179.1"/>
    </source>
</evidence>
<comment type="caution">
    <text evidence="2">The sequence shown here is derived from an EMBL/GenBank/DDBJ whole genome shotgun (WGS) entry which is preliminary data.</text>
</comment>
<organism evidence="2 3">
    <name type="scientific">Longispora fulva</name>
    <dbReference type="NCBI Taxonomy" id="619741"/>
    <lineage>
        <taxon>Bacteria</taxon>
        <taxon>Bacillati</taxon>
        <taxon>Actinomycetota</taxon>
        <taxon>Actinomycetes</taxon>
        <taxon>Micromonosporales</taxon>
        <taxon>Micromonosporaceae</taxon>
        <taxon>Longispora</taxon>
    </lineage>
</organism>
<feature type="chain" id="PRO_5035152584" description="Secreted protein" evidence="1">
    <location>
        <begin position="33"/>
        <end position="121"/>
    </location>
</feature>
<evidence type="ECO:0008006" key="4">
    <source>
        <dbReference type="Google" id="ProtNLM"/>
    </source>
</evidence>
<gene>
    <name evidence="2" type="ORF">IW245_007373</name>
</gene>
<evidence type="ECO:0000313" key="3">
    <source>
        <dbReference type="Proteomes" id="UP000622552"/>
    </source>
</evidence>
<keyword evidence="3" id="KW-1185">Reference proteome</keyword>
<name>A0A8J7GXV9_9ACTN</name>
<evidence type="ECO:0000256" key="1">
    <source>
        <dbReference type="SAM" id="SignalP"/>
    </source>
</evidence>
<keyword evidence="1" id="KW-0732">Signal</keyword>
<protein>
    <recommendedName>
        <fullName evidence="4">Secreted protein</fullName>
    </recommendedName>
</protein>
<sequence length="121" mass="12833">MTRTILTRLLAGLTLVAATGVATLTGATPAQAAWCGVIEGDVVVDPPVLSASGYYTCSNGADGSAYYRFERLNYDSTWITVGTPGYHASYTCVGSADNAYRIWQRTPSGWWVGGVYHIACG</sequence>
<reference evidence="2" key="1">
    <citation type="submission" date="2020-11" db="EMBL/GenBank/DDBJ databases">
        <title>Sequencing the genomes of 1000 actinobacteria strains.</title>
        <authorList>
            <person name="Klenk H.-P."/>
        </authorList>
    </citation>
    <scope>NUCLEOTIDE SEQUENCE</scope>
    <source>
        <strain evidence="2">DSM 45356</strain>
    </source>
</reference>
<dbReference type="EMBL" id="JADOUF010000001">
    <property type="protein sequence ID" value="MBG6141179.1"/>
    <property type="molecule type" value="Genomic_DNA"/>
</dbReference>
<feature type="signal peptide" evidence="1">
    <location>
        <begin position="1"/>
        <end position="32"/>
    </location>
</feature>
<dbReference type="Proteomes" id="UP000622552">
    <property type="component" value="Unassembled WGS sequence"/>
</dbReference>
<proteinExistence type="predicted"/>